<dbReference type="Proteomes" id="UP000887013">
    <property type="component" value="Unassembled WGS sequence"/>
</dbReference>
<accession>A0A8X6TR73</accession>
<organism evidence="2 3">
    <name type="scientific">Nephila pilipes</name>
    <name type="common">Giant wood spider</name>
    <name type="synonym">Nephila maculata</name>
    <dbReference type="NCBI Taxonomy" id="299642"/>
    <lineage>
        <taxon>Eukaryota</taxon>
        <taxon>Metazoa</taxon>
        <taxon>Ecdysozoa</taxon>
        <taxon>Arthropoda</taxon>
        <taxon>Chelicerata</taxon>
        <taxon>Arachnida</taxon>
        <taxon>Araneae</taxon>
        <taxon>Araneomorphae</taxon>
        <taxon>Entelegynae</taxon>
        <taxon>Araneoidea</taxon>
        <taxon>Nephilidae</taxon>
        <taxon>Nephila</taxon>
    </lineage>
</organism>
<evidence type="ECO:0000313" key="3">
    <source>
        <dbReference type="Proteomes" id="UP000887013"/>
    </source>
</evidence>
<dbReference type="EMBL" id="BMAW01109402">
    <property type="protein sequence ID" value="GFT38202.1"/>
    <property type="molecule type" value="Genomic_DNA"/>
</dbReference>
<dbReference type="AlphaFoldDB" id="A0A8X6TR73"/>
<sequence length="143" mass="16578">MAEIIFNNFNYDELYNMVQLFLTPPLIFKNECMLKKICCCLSICTACQFFRWARSASHTMHEQSSFQLWFCALLLLGIISLAMNFVILADLVFYIGNEEWEEENVENTRSKNKDLATKHVGRAYICMNPAISRNSGISRDDKI</sequence>
<proteinExistence type="predicted"/>
<reference evidence="2" key="1">
    <citation type="submission" date="2020-08" db="EMBL/GenBank/DDBJ databases">
        <title>Multicomponent nature underlies the extraordinary mechanical properties of spider dragline silk.</title>
        <authorList>
            <person name="Kono N."/>
            <person name="Nakamura H."/>
            <person name="Mori M."/>
            <person name="Yoshida Y."/>
            <person name="Ohtoshi R."/>
            <person name="Malay A.D."/>
            <person name="Moran D.A.P."/>
            <person name="Tomita M."/>
            <person name="Numata K."/>
            <person name="Arakawa K."/>
        </authorList>
    </citation>
    <scope>NUCLEOTIDE SEQUENCE</scope>
</reference>
<keyword evidence="1" id="KW-0812">Transmembrane</keyword>
<keyword evidence="3" id="KW-1185">Reference proteome</keyword>
<keyword evidence="1" id="KW-1133">Transmembrane helix</keyword>
<evidence type="ECO:0000313" key="2">
    <source>
        <dbReference type="EMBL" id="GFT38202.1"/>
    </source>
</evidence>
<comment type="caution">
    <text evidence="2">The sequence shown here is derived from an EMBL/GenBank/DDBJ whole genome shotgun (WGS) entry which is preliminary data.</text>
</comment>
<protein>
    <submittedName>
        <fullName evidence="2">Uncharacterized protein</fullName>
    </submittedName>
</protein>
<evidence type="ECO:0000256" key="1">
    <source>
        <dbReference type="SAM" id="Phobius"/>
    </source>
</evidence>
<name>A0A8X6TR73_NEPPI</name>
<keyword evidence="1" id="KW-0472">Membrane</keyword>
<gene>
    <name evidence="2" type="ORF">NPIL_293541</name>
</gene>
<feature type="transmembrane region" description="Helical" evidence="1">
    <location>
        <begin position="68"/>
        <end position="95"/>
    </location>
</feature>